<dbReference type="AlphaFoldDB" id="A0A060BUW9"/>
<sequence length="153" mass="15372">RREPYTGTLVFTDFHSGTVTGSGSAVTAAGTLSNGIKYGAKILVRHTGGTVSASGGTITFTGCDSLTVLVADGTNYVMDSTQGWQGADPAAAIAAQADAAAAKSYAALKSAHQADFHALFNRVTLDVGTTSAAISALPTDQRIAYAAAGSDPD</sequence>
<feature type="non-terminal residue" evidence="2">
    <location>
        <position position="1"/>
    </location>
</feature>
<dbReference type="InterPro" id="IPR054363">
    <property type="entry name" value="GH95_cat"/>
</dbReference>
<dbReference type="Pfam" id="PF22124">
    <property type="entry name" value="Glyco_hydro_95_cat"/>
    <property type="match status" value="1"/>
</dbReference>
<name>A0A060BUW9_9BACT</name>
<dbReference type="PANTHER" id="PTHR31084">
    <property type="entry name" value="ALPHA-L-FUCOSIDASE 2"/>
    <property type="match status" value="1"/>
</dbReference>
<organism evidence="2">
    <name type="scientific">uncultured Candidatus Solibacter sp</name>
    <dbReference type="NCBI Taxonomy" id="708629"/>
    <lineage>
        <taxon>Bacteria</taxon>
        <taxon>Pseudomonadati</taxon>
        <taxon>Acidobacteriota</taxon>
        <taxon>Terriglobia</taxon>
        <taxon>Bryobacterales</taxon>
        <taxon>Solibacteraceae</taxon>
        <taxon>Candidatus Solibacter</taxon>
        <taxon>environmental samples</taxon>
    </lineage>
</organism>
<dbReference type="PANTHER" id="PTHR31084:SF0">
    <property type="entry name" value="ALPHA-L-FUCOSIDASE 2"/>
    <property type="match status" value="1"/>
</dbReference>
<proteinExistence type="predicted"/>
<feature type="non-terminal residue" evidence="2">
    <location>
        <position position="153"/>
    </location>
</feature>
<dbReference type="Gene3D" id="2.70.98.50">
    <property type="entry name" value="putative glycoside hydrolase family protein from bacillus halodurans"/>
    <property type="match status" value="1"/>
</dbReference>
<evidence type="ECO:0000259" key="1">
    <source>
        <dbReference type="Pfam" id="PF22124"/>
    </source>
</evidence>
<accession>A0A060BUW9</accession>
<feature type="domain" description="Glycosyl hydrolase family 95 catalytic" evidence="1">
    <location>
        <begin position="104"/>
        <end position="152"/>
    </location>
</feature>
<reference evidence="2" key="1">
    <citation type="journal article" date="2013" name="Environ. Microbiol.">
        <title>Seasonally variable intestinal metagenomes of the red palm weevil (Rhynchophorus ferrugineus).</title>
        <authorList>
            <person name="Jia S."/>
            <person name="Zhang X."/>
            <person name="Zhang G."/>
            <person name="Yin A."/>
            <person name="Zhang S."/>
            <person name="Li F."/>
            <person name="Wang L."/>
            <person name="Zhao D."/>
            <person name="Yun Q."/>
            <person name="Tala"/>
            <person name="Wang J."/>
            <person name="Sun G."/>
            <person name="Baabdullah M."/>
            <person name="Yu X."/>
            <person name="Hu S."/>
            <person name="Al-Mssallem I.S."/>
            <person name="Yu J."/>
        </authorList>
    </citation>
    <scope>NUCLEOTIDE SEQUENCE</scope>
</reference>
<dbReference type="EMBL" id="KF117357">
    <property type="protein sequence ID" value="AIA84610.1"/>
    <property type="molecule type" value="Genomic_DNA"/>
</dbReference>
<evidence type="ECO:0000313" key="2">
    <source>
        <dbReference type="EMBL" id="AIA84610.1"/>
    </source>
</evidence>
<protein>
    <submittedName>
        <fullName evidence="2">CAZy families GH95 protein</fullName>
    </submittedName>
</protein>
<dbReference type="GO" id="GO:0004560">
    <property type="term" value="F:alpha-L-fucosidase activity"/>
    <property type="evidence" value="ECO:0007669"/>
    <property type="project" value="TreeGrafter"/>
</dbReference>